<proteinExistence type="predicted"/>
<evidence type="ECO:0008006" key="3">
    <source>
        <dbReference type="Google" id="ProtNLM"/>
    </source>
</evidence>
<keyword evidence="2" id="KW-1185">Reference proteome</keyword>
<evidence type="ECO:0000313" key="1">
    <source>
        <dbReference type="EMBL" id="MBR1369915.1"/>
    </source>
</evidence>
<dbReference type="PIRSF" id="PIRSF022079">
    <property type="entry name" value="UCP022079"/>
    <property type="match status" value="1"/>
</dbReference>
<evidence type="ECO:0000313" key="2">
    <source>
        <dbReference type="Proteomes" id="UP000730161"/>
    </source>
</evidence>
<dbReference type="InterPro" id="IPR014518">
    <property type="entry name" value="UCP022079"/>
</dbReference>
<protein>
    <recommendedName>
        <fullName evidence="3">DUF2150 family protein</fullName>
    </recommendedName>
</protein>
<gene>
    <name evidence="1" type="ORF">RJ53_10675</name>
</gene>
<name>A0A8J7WB08_9EURY</name>
<dbReference type="EMBL" id="JWHL01000024">
    <property type="protein sequence ID" value="MBR1369915.1"/>
    <property type="molecule type" value="Genomic_DNA"/>
</dbReference>
<dbReference type="Pfam" id="PF09920">
    <property type="entry name" value="DUF2150"/>
    <property type="match status" value="1"/>
</dbReference>
<organism evidence="1 2">
    <name type="scientific">Methanocalculus chunghsingensis</name>
    <dbReference type="NCBI Taxonomy" id="156457"/>
    <lineage>
        <taxon>Archaea</taxon>
        <taxon>Methanobacteriati</taxon>
        <taxon>Methanobacteriota</taxon>
        <taxon>Stenosarchaea group</taxon>
        <taxon>Methanomicrobia</taxon>
        <taxon>Methanomicrobiales</taxon>
        <taxon>Methanocalculaceae</taxon>
        <taxon>Methanocalculus</taxon>
    </lineage>
</organism>
<dbReference type="AlphaFoldDB" id="A0A8J7WB08"/>
<dbReference type="RefSeq" id="WP_211531673.1">
    <property type="nucleotide sequence ID" value="NZ_JWHL01000024.1"/>
</dbReference>
<dbReference type="OrthoDB" id="145435at2157"/>
<comment type="caution">
    <text evidence="1">The sequence shown here is derived from an EMBL/GenBank/DDBJ whole genome shotgun (WGS) entry which is preliminary data.</text>
</comment>
<dbReference type="Proteomes" id="UP000730161">
    <property type="component" value="Unassembled WGS sequence"/>
</dbReference>
<accession>A0A8J7WB08</accession>
<sequence length="209" mass="23461">MARKKSDAKKEDAPKLFYIFYNQERWENWLFRLSEADFEGSEDDEDMPEGFRTLENFSEDIVLAVLKIIKLWQNERISHEDAVKKLDEVSEIVMGPVPEGDLGEVIGSVQIAMMALFASARLFLAGESTDADIKTLVKEGKKIGDDDPEEALRIASEIGSSVIAGAACCGRFVKETDEPTIFDEWLVLIEKMGEAMKSLKKFDEEPGEA</sequence>
<reference evidence="1" key="1">
    <citation type="submission" date="2014-12" db="EMBL/GenBank/DDBJ databases">
        <authorList>
            <person name="Huang H.-H."/>
            <person name="Chen S.-C."/>
            <person name="Lai M.-C."/>
        </authorList>
    </citation>
    <scope>NUCLEOTIDE SEQUENCE</scope>
    <source>
        <strain evidence="1">K1F9705b</strain>
    </source>
</reference>